<sequence>MPYRDDPNGEAAGHGAVLDGGVTALPLTAVPLNALPGTAIPRPHRLAALLADAGRLTGRTPQGLAERRRSTGPVRAAWPALGEEARR</sequence>
<feature type="region of interest" description="Disordered" evidence="1">
    <location>
        <begin position="60"/>
        <end position="87"/>
    </location>
</feature>
<name>A0A640UMI9_9ACTN</name>
<reference evidence="2 3" key="1">
    <citation type="submission" date="2019-12" db="EMBL/GenBank/DDBJ databases">
        <title>Whole genome shotgun sequence of Streptomyces tubercidicus NBRC 13090.</title>
        <authorList>
            <person name="Ichikawa N."/>
            <person name="Kimura A."/>
            <person name="Kitahashi Y."/>
            <person name="Komaki H."/>
            <person name="Tamura T."/>
        </authorList>
    </citation>
    <scope>NUCLEOTIDE SEQUENCE [LARGE SCALE GENOMIC DNA]</scope>
    <source>
        <strain evidence="2 3">NBRC 13090</strain>
    </source>
</reference>
<dbReference type="EMBL" id="BLIR01000001">
    <property type="protein sequence ID" value="GFE37243.1"/>
    <property type="molecule type" value="Genomic_DNA"/>
</dbReference>
<evidence type="ECO:0000313" key="3">
    <source>
        <dbReference type="Proteomes" id="UP000431826"/>
    </source>
</evidence>
<organism evidence="2 3">
    <name type="scientific">Streptomyces tubercidicus</name>
    <dbReference type="NCBI Taxonomy" id="47759"/>
    <lineage>
        <taxon>Bacteria</taxon>
        <taxon>Bacillati</taxon>
        <taxon>Actinomycetota</taxon>
        <taxon>Actinomycetes</taxon>
        <taxon>Kitasatosporales</taxon>
        <taxon>Streptomycetaceae</taxon>
        <taxon>Streptomyces</taxon>
    </lineage>
</organism>
<evidence type="ECO:0000313" key="2">
    <source>
        <dbReference type="EMBL" id="GFE37243.1"/>
    </source>
</evidence>
<keyword evidence="3" id="KW-1185">Reference proteome</keyword>
<evidence type="ECO:0000256" key="1">
    <source>
        <dbReference type="SAM" id="MobiDB-lite"/>
    </source>
</evidence>
<gene>
    <name evidence="2" type="ORF">Stube_19160</name>
</gene>
<comment type="caution">
    <text evidence="2">The sequence shown here is derived from an EMBL/GenBank/DDBJ whole genome shotgun (WGS) entry which is preliminary data.</text>
</comment>
<protein>
    <submittedName>
        <fullName evidence="2">Uncharacterized protein</fullName>
    </submittedName>
</protein>
<dbReference type="Proteomes" id="UP000431826">
    <property type="component" value="Unassembled WGS sequence"/>
</dbReference>
<proteinExistence type="predicted"/>
<accession>A0A640UMI9</accession>
<dbReference type="AlphaFoldDB" id="A0A640UMI9"/>